<comment type="caution">
    <text evidence="2">The sequence shown here is derived from an EMBL/GenBank/DDBJ whole genome shotgun (WGS) entry which is preliminary data.</text>
</comment>
<dbReference type="OrthoDB" id="7536459at2759"/>
<dbReference type="Proteomes" id="UP000036403">
    <property type="component" value="Unassembled WGS sequence"/>
</dbReference>
<name>A0A0J7K519_LASNI</name>
<dbReference type="Gene3D" id="3.40.190.10">
    <property type="entry name" value="Periplasmic binding protein-like II"/>
    <property type="match status" value="1"/>
</dbReference>
<organism evidence="2 3">
    <name type="scientific">Lasius niger</name>
    <name type="common">Black garden ant</name>
    <dbReference type="NCBI Taxonomy" id="67767"/>
    <lineage>
        <taxon>Eukaryota</taxon>
        <taxon>Metazoa</taxon>
        <taxon>Ecdysozoa</taxon>
        <taxon>Arthropoda</taxon>
        <taxon>Hexapoda</taxon>
        <taxon>Insecta</taxon>
        <taxon>Pterygota</taxon>
        <taxon>Neoptera</taxon>
        <taxon>Endopterygota</taxon>
        <taxon>Hymenoptera</taxon>
        <taxon>Apocrita</taxon>
        <taxon>Aculeata</taxon>
        <taxon>Formicoidea</taxon>
        <taxon>Formicidae</taxon>
        <taxon>Formicinae</taxon>
        <taxon>Lasius</taxon>
        <taxon>Lasius</taxon>
    </lineage>
</organism>
<evidence type="ECO:0000313" key="2">
    <source>
        <dbReference type="EMBL" id="KMQ85281.1"/>
    </source>
</evidence>
<sequence length="79" mass="8858">MWILLSELLNFTLQPVRVNVDGMGIQEENGTFKDGLLGIIFRNETIAIPRVDMFVERIMALDFTVPFGINSISSVLMVA</sequence>
<keyword evidence="3" id="KW-1185">Reference proteome</keyword>
<reference evidence="2 3" key="1">
    <citation type="submission" date="2015-04" db="EMBL/GenBank/DDBJ databases">
        <title>Lasius niger genome sequencing.</title>
        <authorList>
            <person name="Konorov E.A."/>
            <person name="Nikitin M.A."/>
            <person name="Kirill M.V."/>
            <person name="Chang P."/>
        </authorList>
    </citation>
    <scope>NUCLEOTIDE SEQUENCE [LARGE SCALE GENOMIC DNA]</scope>
    <source>
        <tissue evidence="2">Whole</tissue>
    </source>
</reference>
<feature type="chain" id="PRO_5005289894" evidence="1">
    <location>
        <begin position="19"/>
        <end position="79"/>
    </location>
</feature>
<accession>A0A0J7K519</accession>
<feature type="signal peptide" evidence="1">
    <location>
        <begin position="1"/>
        <end position="18"/>
    </location>
</feature>
<proteinExistence type="predicted"/>
<evidence type="ECO:0000256" key="1">
    <source>
        <dbReference type="SAM" id="SignalP"/>
    </source>
</evidence>
<keyword evidence="1" id="KW-0732">Signal</keyword>
<dbReference type="STRING" id="67767.A0A0J7K519"/>
<gene>
    <name evidence="2" type="ORF">RF55_16247</name>
</gene>
<protein>
    <submittedName>
        <fullName evidence="2">Uncharacterized protein</fullName>
    </submittedName>
</protein>
<dbReference type="EMBL" id="LBMM01014187">
    <property type="protein sequence ID" value="KMQ85281.1"/>
    <property type="molecule type" value="Genomic_DNA"/>
</dbReference>
<evidence type="ECO:0000313" key="3">
    <source>
        <dbReference type="Proteomes" id="UP000036403"/>
    </source>
</evidence>
<dbReference type="PaxDb" id="67767-A0A0J7K519"/>
<dbReference type="AlphaFoldDB" id="A0A0J7K519"/>